<gene>
    <name evidence="5" type="ORF">SAMN02982989_0882</name>
</gene>
<name>A0A1X7FUX2_9HYPH</name>
<dbReference type="PROSITE" id="PS00041">
    <property type="entry name" value="HTH_ARAC_FAMILY_1"/>
    <property type="match status" value="1"/>
</dbReference>
<sequence length="389" mass="43258">MSALFYNFDLQEFNRTHPYCYAVCASDAKKKKSGGDRSVVEGLDRRAVADRHGEGIPAESGAPAGACRSDDVELFSVHTFQLRSSEDLREAVRGADLKIVQLAPGAFTGQLTHAALRGVSFSAGDFYPDIRARGVMNPHLVTVGTMVESDGEVLQWDYNIAPGDVVVFPQAVEQEGRFTGRSRYATITLAAEELALHTAGEASLQDPAFWATINRFHRPRNLRMRTCEALGSKIEELRSGRLPRTAGGIDFLRRVLIESFLKGAIEEVHQRYDERYHRNAKLVRNVEDYVDALGADRPVHVSELCFVFQVSRRTLHRAFFEALGMGPIAYLQKRRLAAVHGILLSQELGSGGITQVALEYGFADLGRFAGYYRQLFGETPSQTRSRRLC</sequence>
<keyword evidence="1" id="KW-0805">Transcription regulation</keyword>
<dbReference type="InterPro" id="IPR020449">
    <property type="entry name" value="Tscrpt_reg_AraC-type_HTH"/>
</dbReference>
<dbReference type="PANTHER" id="PTHR46796:SF12">
    <property type="entry name" value="HTH-TYPE DNA-BINDING TRANSCRIPTIONAL ACTIVATOR EUTR"/>
    <property type="match status" value="1"/>
</dbReference>
<dbReference type="Gene3D" id="1.10.10.60">
    <property type="entry name" value="Homeodomain-like"/>
    <property type="match status" value="1"/>
</dbReference>
<dbReference type="PANTHER" id="PTHR46796">
    <property type="entry name" value="HTH-TYPE TRANSCRIPTIONAL ACTIVATOR RHAS-RELATED"/>
    <property type="match status" value="1"/>
</dbReference>
<keyword evidence="6" id="KW-1185">Reference proteome</keyword>
<dbReference type="Proteomes" id="UP000192903">
    <property type="component" value="Unassembled WGS sequence"/>
</dbReference>
<evidence type="ECO:0000313" key="6">
    <source>
        <dbReference type="Proteomes" id="UP000192903"/>
    </source>
</evidence>
<evidence type="ECO:0000313" key="5">
    <source>
        <dbReference type="EMBL" id="SMF59064.1"/>
    </source>
</evidence>
<evidence type="ECO:0000256" key="2">
    <source>
        <dbReference type="ARBA" id="ARBA00023125"/>
    </source>
</evidence>
<dbReference type="EMBL" id="FXAF01000008">
    <property type="protein sequence ID" value="SMF59064.1"/>
    <property type="molecule type" value="Genomic_DNA"/>
</dbReference>
<dbReference type="PROSITE" id="PS01124">
    <property type="entry name" value="HTH_ARAC_FAMILY_2"/>
    <property type="match status" value="1"/>
</dbReference>
<feature type="domain" description="HTH araC/xylS-type" evidence="4">
    <location>
        <begin position="284"/>
        <end position="386"/>
    </location>
</feature>
<dbReference type="InterPro" id="IPR009057">
    <property type="entry name" value="Homeodomain-like_sf"/>
</dbReference>
<dbReference type="InterPro" id="IPR018062">
    <property type="entry name" value="HTH_AraC-typ_CS"/>
</dbReference>
<dbReference type="AlphaFoldDB" id="A0A1X7FUX2"/>
<dbReference type="GO" id="GO:0003700">
    <property type="term" value="F:DNA-binding transcription factor activity"/>
    <property type="evidence" value="ECO:0007669"/>
    <property type="project" value="InterPro"/>
</dbReference>
<dbReference type="STRING" id="464029.SAMN02982989_0882"/>
<keyword evidence="2" id="KW-0238">DNA-binding</keyword>
<reference evidence="6" key="1">
    <citation type="submission" date="2017-04" db="EMBL/GenBank/DDBJ databases">
        <authorList>
            <person name="Varghese N."/>
            <person name="Submissions S."/>
        </authorList>
    </citation>
    <scope>NUCLEOTIDE SEQUENCE [LARGE SCALE GENOMIC DNA]</scope>
    <source>
        <strain evidence="6">B4P</strain>
    </source>
</reference>
<protein>
    <submittedName>
        <fullName evidence="5">AraC family transcriptional regulator, ethanolamine operon transcriptional activator</fullName>
    </submittedName>
</protein>
<dbReference type="SUPFAM" id="SSF46689">
    <property type="entry name" value="Homeodomain-like"/>
    <property type="match status" value="1"/>
</dbReference>
<dbReference type="InterPro" id="IPR018060">
    <property type="entry name" value="HTH_AraC"/>
</dbReference>
<dbReference type="GO" id="GO:0043565">
    <property type="term" value="F:sequence-specific DNA binding"/>
    <property type="evidence" value="ECO:0007669"/>
    <property type="project" value="InterPro"/>
</dbReference>
<keyword evidence="3" id="KW-0804">Transcription</keyword>
<evidence type="ECO:0000256" key="1">
    <source>
        <dbReference type="ARBA" id="ARBA00023015"/>
    </source>
</evidence>
<evidence type="ECO:0000256" key="3">
    <source>
        <dbReference type="ARBA" id="ARBA00023163"/>
    </source>
</evidence>
<dbReference type="PRINTS" id="PR00032">
    <property type="entry name" value="HTHARAC"/>
</dbReference>
<dbReference type="SMART" id="SM00342">
    <property type="entry name" value="HTH_ARAC"/>
    <property type="match status" value="1"/>
</dbReference>
<dbReference type="Pfam" id="PF12833">
    <property type="entry name" value="HTH_18"/>
    <property type="match status" value="1"/>
</dbReference>
<proteinExistence type="predicted"/>
<evidence type="ECO:0000259" key="4">
    <source>
        <dbReference type="PROSITE" id="PS01124"/>
    </source>
</evidence>
<dbReference type="InterPro" id="IPR050204">
    <property type="entry name" value="AraC_XylS_family_regulators"/>
</dbReference>
<accession>A0A1X7FUX2</accession>
<organism evidence="5 6">
    <name type="scientific">Xaviernesmea oryzae</name>
    <dbReference type="NCBI Taxonomy" id="464029"/>
    <lineage>
        <taxon>Bacteria</taxon>
        <taxon>Pseudomonadati</taxon>
        <taxon>Pseudomonadota</taxon>
        <taxon>Alphaproteobacteria</taxon>
        <taxon>Hyphomicrobiales</taxon>
        <taxon>Rhizobiaceae</taxon>
        <taxon>Rhizobium/Agrobacterium group</taxon>
        <taxon>Xaviernesmea</taxon>
    </lineage>
</organism>